<feature type="domain" description="Flagellar basal body rod protein N-terminal" evidence="7">
    <location>
        <begin position="11"/>
        <end position="37"/>
    </location>
</feature>
<dbReference type="GO" id="GO:0005576">
    <property type="term" value="C:extracellular region"/>
    <property type="evidence" value="ECO:0007669"/>
    <property type="project" value="UniProtKB-SubCell"/>
</dbReference>
<proteinExistence type="inferred from homology"/>
<evidence type="ECO:0000256" key="5">
    <source>
        <dbReference type="ARBA" id="ARBA00022525"/>
    </source>
</evidence>
<dbReference type="GO" id="GO:0005198">
    <property type="term" value="F:structural molecule activity"/>
    <property type="evidence" value="ECO:0007669"/>
    <property type="project" value="InterPro"/>
</dbReference>
<evidence type="ECO:0000313" key="10">
    <source>
        <dbReference type="EMBL" id="GIJ00650.1"/>
    </source>
</evidence>
<keyword evidence="10" id="KW-0966">Cell projection</keyword>
<organism evidence="10 11">
    <name type="scientific">Spirilliplanes yamanashiensis</name>
    <dbReference type="NCBI Taxonomy" id="42233"/>
    <lineage>
        <taxon>Bacteria</taxon>
        <taxon>Bacillati</taxon>
        <taxon>Actinomycetota</taxon>
        <taxon>Actinomycetes</taxon>
        <taxon>Micromonosporales</taxon>
        <taxon>Micromonosporaceae</taxon>
        <taxon>Spirilliplanes</taxon>
    </lineage>
</organism>
<dbReference type="RefSeq" id="WP_203936002.1">
    <property type="nucleotide sequence ID" value="NZ_BAAAGJ010000024.1"/>
</dbReference>
<dbReference type="InterPro" id="IPR010930">
    <property type="entry name" value="Flg_bb/hook_C_dom"/>
</dbReference>
<evidence type="ECO:0000313" key="11">
    <source>
        <dbReference type="Proteomes" id="UP000652013"/>
    </source>
</evidence>
<evidence type="ECO:0000256" key="6">
    <source>
        <dbReference type="ARBA" id="ARBA00023143"/>
    </source>
</evidence>
<dbReference type="Pfam" id="PF06429">
    <property type="entry name" value="Flg_bbr_C"/>
    <property type="match status" value="1"/>
</dbReference>
<dbReference type="InterPro" id="IPR053927">
    <property type="entry name" value="FlgK_helical"/>
</dbReference>
<evidence type="ECO:0000259" key="9">
    <source>
        <dbReference type="Pfam" id="PF22638"/>
    </source>
</evidence>
<dbReference type="Pfam" id="PF00460">
    <property type="entry name" value="Flg_bb_rod"/>
    <property type="match status" value="1"/>
</dbReference>
<evidence type="ECO:0000256" key="4">
    <source>
        <dbReference type="ARBA" id="ARBA00016244"/>
    </source>
</evidence>
<dbReference type="AlphaFoldDB" id="A0A8J3Y2Z4"/>
<dbReference type="EMBL" id="BOOY01000001">
    <property type="protein sequence ID" value="GIJ00650.1"/>
    <property type="molecule type" value="Genomic_DNA"/>
</dbReference>
<feature type="domain" description="Flagellar hook-associated protein FlgK helical" evidence="9">
    <location>
        <begin position="102"/>
        <end position="334"/>
    </location>
</feature>
<keyword evidence="10" id="KW-0969">Cilium</keyword>
<dbReference type="Proteomes" id="UP000652013">
    <property type="component" value="Unassembled WGS sequence"/>
</dbReference>
<dbReference type="Pfam" id="PF22638">
    <property type="entry name" value="FlgK_D1"/>
    <property type="match status" value="1"/>
</dbReference>
<dbReference type="PANTHER" id="PTHR30033:SF1">
    <property type="entry name" value="FLAGELLAR HOOK-ASSOCIATED PROTEIN 1"/>
    <property type="match status" value="1"/>
</dbReference>
<keyword evidence="10" id="KW-0282">Flagellum</keyword>
<gene>
    <name evidence="10" type="primary">flgK</name>
    <name evidence="10" type="ORF">Sya03_00020</name>
</gene>
<name>A0A8J3Y2Z4_9ACTN</name>
<evidence type="ECO:0000259" key="8">
    <source>
        <dbReference type="Pfam" id="PF06429"/>
    </source>
</evidence>
<dbReference type="InterPro" id="IPR001444">
    <property type="entry name" value="Flag_bb_rod_N"/>
</dbReference>
<feature type="domain" description="Flagellar basal-body/hook protein C-terminal" evidence="8">
    <location>
        <begin position="419"/>
        <end position="457"/>
    </location>
</feature>
<dbReference type="SUPFAM" id="SSF64518">
    <property type="entry name" value="Phase 1 flagellin"/>
    <property type="match status" value="1"/>
</dbReference>
<evidence type="ECO:0000256" key="2">
    <source>
        <dbReference type="ARBA" id="ARBA00004613"/>
    </source>
</evidence>
<comment type="subcellular location">
    <subcellularLocation>
        <location evidence="1">Bacterial flagellum</location>
    </subcellularLocation>
    <subcellularLocation>
        <location evidence="2">Secreted</location>
    </subcellularLocation>
</comment>
<comment type="caution">
    <text evidence="10">The sequence shown here is derived from an EMBL/GenBank/DDBJ whole genome shotgun (WGS) entry which is preliminary data.</text>
</comment>
<dbReference type="InterPro" id="IPR002371">
    <property type="entry name" value="FlgK"/>
</dbReference>
<keyword evidence="11" id="KW-1185">Reference proteome</keyword>
<evidence type="ECO:0000259" key="7">
    <source>
        <dbReference type="Pfam" id="PF00460"/>
    </source>
</evidence>
<keyword evidence="5" id="KW-0964">Secreted</keyword>
<reference evidence="10" key="1">
    <citation type="submission" date="2021-01" db="EMBL/GenBank/DDBJ databases">
        <title>Whole genome shotgun sequence of Spirilliplanes yamanashiensis NBRC 15828.</title>
        <authorList>
            <person name="Komaki H."/>
            <person name="Tamura T."/>
        </authorList>
    </citation>
    <scope>NUCLEOTIDE SEQUENCE</scope>
    <source>
        <strain evidence="10">NBRC 15828</strain>
    </source>
</reference>
<sequence length="461" mass="48472">MSSTFSGISGALSSLQAQRRGLDVTGQNIANANTEGYSRQRVNMESQGAGIVPARWSVGTQVGDGVRVAEVERVRNEFLENKGRAEHSTNAYLANQASVYGYIESSFGEPSDTGIQRQMSDFWAAFSTVSTNPDSKEGVAARTVVMTRAETLITGMKDAKGSLTTQWDSTRTQLDAYVNDVNTTASTIANLNDTIRRANASGLPVNELADQRDQLTMHLSKLTGATAVARDDGTADVFLNGSTLVSGVSARQIEVQGAGRLTEAGSDPVRIAFADSSNPVTLGGTMGSVTESLSKTIPGYADALDGIARSLADTVNAVHTTGYGSDGVTGRPFFAGTTADTLRVAITSPTQVAASAEPGGSLDNSIAEKLAKLGTANNGPDAQYRSLIGRLGVESQSAARRSDIQGVITERSDAARESESGVSLDEEMTNLLSYQRSYEAASRVISTIDEVLDVLVNRMAA</sequence>
<evidence type="ECO:0000256" key="1">
    <source>
        <dbReference type="ARBA" id="ARBA00004365"/>
    </source>
</evidence>
<dbReference type="GO" id="GO:0009424">
    <property type="term" value="C:bacterial-type flagellum hook"/>
    <property type="evidence" value="ECO:0007669"/>
    <property type="project" value="InterPro"/>
</dbReference>
<protein>
    <recommendedName>
        <fullName evidence="4">Flagellar hook-associated protein 1</fullName>
    </recommendedName>
</protein>
<evidence type="ECO:0000256" key="3">
    <source>
        <dbReference type="ARBA" id="ARBA00009677"/>
    </source>
</evidence>
<accession>A0A8J3Y2Z4</accession>
<dbReference type="GO" id="GO:0044780">
    <property type="term" value="P:bacterial-type flagellum assembly"/>
    <property type="evidence" value="ECO:0007669"/>
    <property type="project" value="InterPro"/>
</dbReference>
<keyword evidence="6" id="KW-0975">Bacterial flagellum</keyword>
<dbReference type="NCBIfam" id="TIGR02492">
    <property type="entry name" value="flgK_ends"/>
    <property type="match status" value="1"/>
</dbReference>
<dbReference type="PANTHER" id="PTHR30033">
    <property type="entry name" value="FLAGELLAR HOOK-ASSOCIATED PROTEIN 1"/>
    <property type="match status" value="1"/>
</dbReference>
<comment type="similarity">
    <text evidence="3">Belongs to the flagella basal body rod proteins family.</text>
</comment>